<evidence type="ECO:0000256" key="1">
    <source>
        <dbReference type="ARBA" id="ARBA00008428"/>
    </source>
</evidence>
<dbReference type="EMBL" id="JACHOC010000004">
    <property type="protein sequence ID" value="MBB4622328.1"/>
    <property type="molecule type" value="Genomic_DNA"/>
</dbReference>
<comment type="caution">
    <text evidence="13">The sequence shown here is derived from an EMBL/GenBank/DDBJ whole genome shotgun (WGS) entry which is preliminary data.</text>
</comment>
<organism evidence="13 14">
    <name type="scientific">Parabacteroides faecis</name>
    <dbReference type="NCBI Taxonomy" id="1217282"/>
    <lineage>
        <taxon>Bacteria</taxon>
        <taxon>Pseudomonadati</taxon>
        <taxon>Bacteroidota</taxon>
        <taxon>Bacteroidia</taxon>
        <taxon>Bacteroidales</taxon>
        <taxon>Tannerellaceae</taxon>
        <taxon>Parabacteroides</taxon>
    </lineage>
</organism>
<comment type="catalytic activity">
    <reaction evidence="11">
        <text>ATP + H2O = ADP + phosphate + H(+)</text>
        <dbReference type="Rhea" id="RHEA:13065"/>
        <dbReference type="ChEBI" id="CHEBI:15377"/>
        <dbReference type="ChEBI" id="CHEBI:15378"/>
        <dbReference type="ChEBI" id="CHEBI:30616"/>
        <dbReference type="ChEBI" id="CHEBI:43474"/>
        <dbReference type="ChEBI" id="CHEBI:456216"/>
        <dbReference type="EC" id="5.6.2.3"/>
    </reaction>
</comment>
<evidence type="ECO:0000256" key="11">
    <source>
        <dbReference type="ARBA" id="ARBA00048954"/>
    </source>
</evidence>
<dbReference type="PANTHER" id="PTHR30153">
    <property type="entry name" value="REPLICATIVE DNA HELICASE DNAB"/>
    <property type="match status" value="1"/>
</dbReference>
<keyword evidence="7" id="KW-0067">ATP-binding</keyword>
<feature type="domain" description="SF4 helicase" evidence="12">
    <location>
        <begin position="172"/>
        <end position="444"/>
    </location>
</feature>
<comment type="similarity">
    <text evidence="1">Belongs to the helicase family. DnaB subfamily.</text>
</comment>
<evidence type="ECO:0000256" key="5">
    <source>
        <dbReference type="ARBA" id="ARBA00022801"/>
    </source>
</evidence>
<evidence type="ECO:0000256" key="10">
    <source>
        <dbReference type="ARBA" id="ARBA00044969"/>
    </source>
</evidence>
<evidence type="ECO:0000256" key="7">
    <source>
        <dbReference type="ARBA" id="ARBA00022840"/>
    </source>
</evidence>
<dbReference type="SUPFAM" id="SSF48024">
    <property type="entry name" value="N-terminal domain of DnaB helicase"/>
    <property type="match status" value="1"/>
</dbReference>
<evidence type="ECO:0000256" key="6">
    <source>
        <dbReference type="ARBA" id="ARBA00022806"/>
    </source>
</evidence>
<dbReference type="PROSITE" id="PS51199">
    <property type="entry name" value="SF4_HELICASE"/>
    <property type="match status" value="1"/>
</dbReference>
<dbReference type="Gene3D" id="3.40.50.300">
    <property type="entry name" value="P-loop containing nucleotide triphosphate hydrolases"/>
    <property type="match status" value="1"/>
</dbReference>
<dbReference type="Pfam" id="PF03796">
    <property type="entry name" value="DnaB_C"/>
    <property type="match status" value="1"/>
</dbReference>
<dbReference type="Pfam" id="PF00772">
    <property type="entry name" value="DnaB"/>
    <property type="match status" value="1"/>
</dbReference>
<dbReference type="GO" id="GO:0016787">
    <property type="term" value="F:hydrolase activity"/>
    <property type="evidence" value="ECO:0007669"/>
    <property type="project" value="UniProtKB-KW"/>
</dbReference>
<dbReference type="InterPro" id="IPR007694">
    <property type="entry name" value="DNA_helicase_DnaB-like_C"/>
</dbReference>
<evidence type="ECO:0000256" key="9">
    <source>
        <dbReference type="ARBA" id="ARBA00023235"/>
    </source>
</evidence>
<dbReference type="InterPro" id="IPR007693">
    <property type="entry name" value="DNA_helicase_DnaB-like_N"/>
</dbReference>
<dbReference type="RefSeq" id="WP_183670689.1">
    <property type="nucleotide sequence ID" value="NZ_BMPB01000018.1"/>
</dbReference>
<keyword evidence="6 13" id="KW-0347">Helicase</keyword>
<evidence type="ECO:0000259" key="12">
    <source>
        <dbReference type="PROSITE" id="PS51199"/>
    </source>
</evidence>
<evidence type="ECO:0000256" key="3">
    <source>
        <dbReference type="ARBA" id="ARBA00022705"/>
    </source>
</evidence>
<keyword evidence="4" id="KW-0547">Nucleotide-binding</keyword>
<dbReference type="InterPro" id="IPR016136">
    <property type="entry name" value="DNA_helicase_N/primase_C"/>
</dbReference>
<keyword evidence="14" id="KW-1185">Reference proteome</keyword>
<proteinExistence type="inferred from homology"/>
<dbReference type="InterPro" id="IPR036185">
    <property type="entry name" value="DNA_heli_DnaB-like_N_sf"/>
</dbReference>
<dbReference type="InterPro" id="IPR027417">
    <property type="entry name" value="P-loop_NTPase"/>
</dbReference>
<dbReference type="PANTHER" id="PTHR30153:SF2">
    <property type="entry name" value="REPLICATIVE DNA HELICASE"/>
    <property type="match status" value="1"/>
</dbReference>
<keyword evidence="9" id="KW-0413">Isomerase</keyword>
<evidence type="ECO:0000313" key="14">
    <source>
        <dbReference type="Proteomes" id="UP000533637"/>
    </source>
</evidence>
<sequence>MEKNVIERALLCSLFLDQVAILEVVGLLRPEMFSDPDHGFIYEAFTDLFNRNKRPDLILVEEEMKKKDPERYLKMGGIAYLSDGMETVRLEYNAVEYAREILRHYLLACMHKLFVQKASECLQYGTDYQKVIEDCERDLLRLRMDNSESDSLQPLSEVMKQSIDIHLDRMSHKDDPVRMLTGISGLDGLTGGLYRKEVLVLGGLPSDGKTALAMFMAMNLACKGKHVLHFSFEMTGDQTAARFFAGYADVEAARLRIGGLREEDIDRMKRYASGMERMPYYFANVSSMSLEALRAEVMLRSRKGECDAVVIDYLHTLAPPTKKGETQESVIRNTITALKRIAVEANCAMLVVSQLNREVLKRAENGFVPMMSDLRDSGAIEFVADCVVIINRPERFEKNLDKYGENASHLVKLYVLKNRNGSTGIAELYRNDTYTSFVNPGGNLHFED</sequence>
<dbReference type="GO" id="GO:0003678">
    <property type="term" value="F:DNA helicase activity"/>
    <property type="evidence" value="ECO:0007669"/>
    <property type="project" value="UniProtKB-EC"/>
</dbReference>
<evidence type="ECO:0000313" key="13">
    <source>
        <dbReference type="EMBL" id="MBB4622328.1"/>
    </source>
</evidence>
<accession>A0ABR6KLR1</accession>
<dbReference type="Proteomes" id="UP000533637">
    <property type="component" value="Unassembled WGS sequence"/>
</dbReference>
<evidence type="ECO:0000256" key="8">
    <source>
        <dbReference type="ARBA" id="ARBA00023125"/>
    </source>
</evidence>
<name>A0ABR6KLR1_9BACT</name>
<evidence type="ECO:0000256" key="2">
    <source>
        <dbReference type="ARBA" id="ARBA00022515"/>
    </source>
</evidence>
<keyword evidence="5 13" id="KW-0378">Hydrolase</keyword>
<gene>
    <name evidence="13" type="ORF">GGQ57_002228</name>
</gene>
<protein>
    <recommendedName>
        <fullName evidence="10">DNA 5'-3' helicase</fullName>
        <ecNumber evidence="10">5.6.2.3</ecNumber>
    </recommendedName>
</protein>
<dbReference type="SUPFAM" id="SSF52540">
    <property type="entry name" value="P-loop containing nucleoside triphosphate hydrolases"/>
    <property type="match status" value="1"/>
</dbReference>
<dbReference type="EC" id="5.6.2.3" evidence="10"/>
<keyword evidence="2" id="KW-0639">Primosome</keyword>
<dbReference type="Gene3D" id="1.10.860.10">
    <property type="entry name" value="DNAb Helicase, Chain A"/>
    <property type="match status" value="1"/>
</dbReference>
<keyword evidence="8" id="KW-0238">DNA-binding</keyword>
<keyword evidence="3" id="KW-0235">DNA replication</keyword>
<reference evidence="13 14" key="1">
    <citation type="submission" date="2020-08" db="EMBL/GenBank/DDBJ databases">
        <title>Genomic Encyclopedia of Type Strains, Phase IV (KMG-IV): sequencing the most valuable type-strain genomes for metagenomic binning, comparative biology and taxonomic classification.</title>
        <authorList>
            <person name="Goeker M."/>
        </authorList>
    </citation>
    <scope>NUCLEOTIDE SEQUENCE [LARGE SCALE GENOMIC DNA]</scope>
    <source>
        <strain evidence="13 14">DSM 102983</strain>
    </source>
</reference>
<evidence type="ECO:0000256" key="4">
    <source>
        <dbReference type="ARBA" id="ARBA00022741"/>
    </source>
</evidence>